<dbReference type="PANTHER" id="PTHR19842:SF2">
    <property type="entry name" value="WD REPEAT PROTEIN (AFU_ORTHOLOGUE AFUA_5G04300)"/>
    <property type="match status" value="1"/>
</dbReference>
<evidence type="ECO:0000256" key="1">
    <source>
        <dbReference type="ARBA" id="ARBA00009890"/>
    </source>
</evidence>
<feature type="compositionally biased region" description="Basic and acidic residues" evidence="5">
    <location>
        <begin position="263"/>
        <end position="275"/>
    </location>
</feature>
<dbReference type="SUPFAM" id="SSF50978">
    <property type="entry name" value="WD40 repeat-like"/>
    <property type="match status" value="1"/>
</dbReference>
<dbReference type="SMART" id="SM00320">
    <property type="entry name" value="WD40"/>
    <property type="match status" value="5"/>
</dbReference>
<feature type="compositionally biased region" description="Acidic residues" evidence="5">
    <location>
        <begin position="1123"/>
        <end position="1144"/>
    </location>
</feature>
<dbReference type="GeneID" id="70130751"/>
<dbReference type="PROSITE" id="PS50082">
    <property type="entry name" value="WD_REPEATS_2"/>
    <property type="match status" value="1"/>
</dbReference>
<feature type="repeat" description="WD" evidence="4">
    <location>
        <begin position="884"/>
        <end position="918"/>
    </location>
</feature>
<evidence type="ECO:0000313" key="6">
    <source>
        <dbReference type="EMBL" id="KAH6656662.1"/>
    </source>
</evidence>
<reference evidence="6" key="1">
    <citation type="journal article" date="2021" name="Nat. Commun.">
        <title>Genetic determinants of endophytism in the Arabidopsis root mycobiome.</title>
        <authorList>
            <person name="Mesny F."/>
            <person name="Miyauchi S."/>
            <person name="Thiergart T."/>
            <person name="Pickel B."/>
            <person name="Atanasova L."/>
            <person name="Karlsson M."/>
            <person name="Huettel B."/>
            <person name="Barry K.W."/>
            <person name="Haridas S."/>
            <person name="Chen C."/>
            <person name="Bauer D."/>
            <person name="Andreopoulos W."/>
            <person name="Pangilinan J."/>
            <person name="LaButti K."/>
            <person name="Riley R."/>
            <person name="Lipzen A."/>
            <person name="Clum A."/>
            <person name="Drula E."/>
            <person name="Henrissat B."/>
            <person name="Kohler A."/>
            <person name="Grigoriev I.V."/>
            <person name="Martin F.M."/>
            <person name="Hacquard S."/>
        </authorList>
    </citation>
    <scope>NUCLEOTIDE SEQUENCE</scope>
    <source>
        <strain evidence="6">MPI-SDFR-AT-0073</strain>
    </source>
</reference>
<evidence type="ECO:0000256" key="4">
    <source>
        <dbReference type="PROSITE-ProRule" id="PRU00221"/>
    </source>
</evidence>
<comment type="caution">
    <text evidence="6">The sequence shown here is derived from an EMBL/GenBank/DDBJ whole genome shotgun (WGS) entry which is preliminary data.</text>
</comment>
<evidence type="ECO:0000313" key="7">
    <source>
        <dbReference type="Proteomes" id="UP000758603"/>
    </source>
</evidence>
<dbReference type="GO" id="GO:0032956">
    <property type="term" value="P:regulation of actin cytoskeleton organization"/>
    <property type="evidence" value="ECO:0007669"/>
    <property type="project" value="TreeGrafter"/>
</dbReference>
<feature type="region of interest" description="Disordered" evidence="5">
    <location>
        <begin position="1084"/>
        <end position="1144"/>
    </location>
</feature>
<dbReference type="Pfam" id="PF00400">
    <property type="entry name" value="WD40"/>
    <property type="match status" value="1"/>
</dbReference>
<comment type="similarity">
    <text evidence="1">Belongs to the WD repeat LST8 family.</text>
</comment>
<protein>
    <submittedName>
        <fullName evidence="6">Uncharacterized protein</fullName>
    </submittedName>
</protein>
<sequence>MASNGMVVIDLTLDEDIDQISIQNTHHSTLRAPDDILKPAVLLKQEQQLRNSRLRPPLLNTQKPSASRVHQPERRLVTSPNGFREPLAKRQRTNPPVETPNTAALEKQTHSYLNEQFYSYLRQKLMPKISEIIQQLKASCNNEHERKLHYTVFDKLVKSCEQEWKRCLGQLSQAFESELHAYARKLVLQLKDDPKQLMLPPARRQLRPVIISTEQSSPASDIGTDTGAGTGTGTGIGEAAPIQHGRAVSEDEEEVDDIQAVVSHEESTEDTKQTESSKLTNNEPLVPRSRLPEKASPVSPQRLRARAIAKQWQSGKAVQEEVHSANTNGWFRLSTRPYLPWYKRRHILGRDHQLQLEDSELQQPSIIHVDFSKSEVDYLQYVARELFGSKIQVRRNNVDDLRHLLKKAKKMNSRQDILKAHENNYHSFKAPPAALLTRSTEDLDSYMTDLHNRKLRPGVPQVFTAWREEVEQNSTVPVSRASSLLLAREIAGNRAFGSLRYYDNFATTFRTSHEDCLEPRIEWTNCAGDIMTLTWISDTGFVCGTTTHSDSHNQQYNKPGNLLLGSAKGTLQALPHHRIPRPIVANGENALDSMVESQDPWLFTSVVDSDYDPVQKRAYTASFDNRVLVWKIEEDNTMKALDAWEHSGRVNFVLASKHPSGLVATAADVHTDAVRVYHRSGHYDTYSCTKIHDQEYVPSEKWAYCPAAIRWGSAPDTYHLLLIGYSPRSLSGDERDVPEDKWHTGELCLWDTLKKVQIKVNSVATQNVFEVVWHPSKNSFAVATSKATSLERADNNVKTQIRIFELNEDKQYGAIKTLDCPAIDINELILRPNSLVYSYVAAGCTDGNVYIWDTAGSDLPMCVLQHGEPVEEFLGEKEEEDVGVKFVAWGTTADRLYTGSSDGVVKVWNIRHGKSVHLRDLIEVPGPITAGAFSPDHTKLVIGDGSGRVYLLSVDDAEEDKPSANSSGVVKMQVQGKQKAIRRPRLFMPHPEVPPLDGYSKSSLGVGQEKARGFLHRGEIILHPHQCIGAIQGPNYANTQMFRSEAHLYGEGGQPLLAQFERYQQENTRFPSSRGISRLQDFTEVGPRSNGMIGAQDRRAQRQGKEFDDDTRAALEAERAEIDSDYDFEYESSYDDASGEDEMV</sequence>
<dbReference type="RefSeq" id="XP_045960896.1">
    <property type="nucleotide sequence ID" value="XM_046101859.1"/>
</dbReference>
<dbReference type="GO" id="GO:0031932">
    <property type="term" value="C:TORC2 complex"/>
    <property type="evidence" value="ECO:0007669"/>
    <property type="project" value="InterPro"/>
</dbReference>
<dbReference type="InterPro" id="IPR019775">
    <property type="entry name" value="WD40_repeat_CS"/>
</dbReference>
<dbReference type="EMBL" id="JAGPXC010000002">
    <property type="protein sequence ID" value="KAH6656662.1"/>
    <property type="molecule type" value="Genomic_DNA"/>
</dbReference>
<keyword evidence="7" id="KW-1185">Reference proteome</keyword>
<dbReference type="GO" id="GO:0031929">
    <property type="term" value="P:TOR signaling"/>
    <property type="evidence" value="ECO:0007669"/>
    <property type="project" value="InterPro"/>
</dbReference>
<evidence type="ECO:0000256" key="5">
    <source>
        <dbReference type="SAM" id="MobiDB-lite"/>
    </source>
</evidence>
<keyword evidence="3" id="KW-0677">Repeat</keyword>
<feature type="compositionally biased region" description="Low complexity" evidence="5">
    <location>
        <begin position="49"/>
        <end position="60"/>
    </location>
</feature>
<dbReference type="InterPro" id="IPR036322">
    <property type="entry name" value="WD40_repeat_dom_sf"/>
</dbReference>
<dbReference type="Proteomes" id="UP000758603">
    <property type="component" value="Unassembled WGS sequence"/>
</dbReference>
<evidence type="ECO:0000256" key="3">
    <source>
        <dbReference type="ARBA" id="ARBA00022737"/>
    </source>
</evidence>
<dbReference type="InterPro" id="IPR037588">
    <property type="entry name" value="MLST8"/>
</dbReference>
<dbReference type="AlphaFoldDB" id="A0A9P8UR97"/>
<feature type="compositionally biased region" description="Basic and acidic residues" evidence="5">
    <location>
        <begin position="1096"/>
        <end position="1122"/>
    </location>
</feature>
<organism evidence="6 7">
    <name type="scientific">Truncatella angustata</name>
    <dbReference type="NCBI Taxonomy" id="152316"/>
    <lineage>
        <taxon>Eukaryota</taxon>
        <taxon>Fungi</taxon>
        <taxon>Dikarya</taxon>
        <taxon>Ascomycota</taxon>
        <taxon>Pezizomycotina</taxon>
        <taxon>Sordariomycetes</taxon>
        <taxon>Xylariomycetidae</taxon>
        <taxon>Amphisphaeriales</taxon>
        <taxon>Sporocadaceae</taxon>
        <taxon>Truncatella</taxon>
    </lineage>
</organism>
<feature type="region of interest" description="Disordered" evidence="5">
    <location>
        <begin position="48"/>
        <end position="100"/>
    </location>
</feature>
<dbReference type="PROSITE" id="PS00678">
    <property type="entry name" value="WD_REPEATS_1"/>
    <property type="match status" value="1"/>
</dbReference>
<dbReference type="InterPro" id="IPR015943">
    <property type="entry name" value="WD40/YVTN_repeat-like_dom_sf"/>
</dbReference>
<dbReference type="PANTHER" id="PTHR19842">
    <property type="entry name" value="G BETA-LIKE PROTEIN GBL"/>
    <property type="match status" value="1"/>
</dbReference>
<gene>
    <name evidence="6" type="ORF">BKA67DRAFT_552618</name>
</gene>
<dbReference type="Gene3D" id="2.130.10.10">
    <property type="entry name" value="YVTN repeat-like/Quinoprotein amine dehydrogenase"/>
    <property type="match status" value="1"/>
</dbReference>
<keyword evidence="2 4" id="KW-0853">WD repeat</keyword>
<name>A0A9P8UR97_9PEZI</name>
<evidence type="ECO:0000256" key="2">
    <source>
        <dbReference type="ARBA" id="ARBA00022574"/>
    </source>
</evidence>
<proteinExistence type="inferred from homology"/>
<feature type="region of interest" description="Disordered" evidence="5">
    <location>
        <begin position="213"/>
        <end position="301"/>
    </location>
</feature>
<accession>A0A9P8UR97</accession>
<dbReference type="OrthoDB" id="10248252at2759"/>
<feature type="compositionally biased region" description="Gly residues" evidence="5">
    <location>
        <begin position="226"/>
        <end position="236"/>
    </location>
</feature>
<dbReference type="GO" id="GO:0031931">
    <property type="term" value="C:TORC1 complex"/>
    <property type="evidence" value="ECO:0007669"/>
    <property type="project" value="InterPro"/>
</dbReference>
<dbReference type="InterPro" id="IPR001680">
    <property type="entry name" value="WD40_rpt"/>
</dbReference>